<sequence length="441" mass="49142">MQKVLVLDKHKHPLMPCSPARARRLLGSKKAAVFRRYPFTIIPKERAGGELQPVELKLDPGSKTTGIALVSEGKTGKKLCFAANLQHRGQLVKESLDSRRAIRRSRRNRTTRYRKPRFLNRTRPEGWLPPSLISRVQNVETWSKRLCRSVPVTSIAVEAVRFDTQIMENPNIAGTGYQRGTLFGTELREYLLYRDGHRCCYCKGASKDTILNVEHFIPRAKNGSNRLGNLFIACRKCNEDKGSLLPETWLESLKKSKSALNRVRVKQVTKLLGGQRPNCYRDAAAANATRYATGNAVKSIGLPTTFWSGGRTKFNRTQQGYSKDHWIDAACVGETGVDVKIARSLRPLLIKATGRGSRQMCRVSKYGFPRTKAKGAKIVKGFQTGDIVKAVVPSGKKQGTHVGKVAVRSSGSFNITAGTTLQGISYRHCTLLQKTDGYAYY</sequence>
<evidence type="ECO:0000259" key="1">
    <source>
        <dbReference type="SMART" id="SM00507"/>
    </source>
</evidence>
<evidence type="ECO:0000313" key="2">
    <source>
        <dbReference type="EMBL" id="MCW7555333.1"/>
    </source>
</evidence>
<dbReference type="CDD" id="cd00085">
    <property type="entry name" value="HNHc"/>
    <property type="match status" value="1"/>
</dbReference>
<dbReference type="InterPro" id="IPR029471">
    <property type="entry name" value="HNH_5"/>
</dbReference>
<reference evidence="2 3" key="1">
    <citation type="submission" date="2022-10" db="EMBL/GenBank/DDBJ databases">
        <title>High-quality genome sequences of two octocoral-associated bacteria, Endozoicomonas euniceicola EF212 and Endozoicomonas gorgoniicola PS125.</title>
        <authorList>
            <person name="Chiou Y.-J."/>
            <person name="Chen Y.-H."/>
        </authorList>
    </citation>
    <scope>NUCLEOTIDE SEQUENCE [LARGE SCALE GENOMIC DNA]</scope>
    <source>
        <strain evidence="2 3">PS125</strain>
    </source>
</reference>
<dbReference type="Proteomes" id="UP001209854">
    <property type="component" value="Unassembled WGS sequence"/>
</dbReference>
<dbReference type="InterPro" id="IPR052892">
    <property type="entry name" value="NA-targeting_endonuclease"/>
</dbReference>
<dbReference type="RefSeq" id="WP_262565098.1">
    <property type="nucleotide sequence ID" value="NZ_JAPFCC010000001.1"/>
</dbReference>
<dbReference type="SMART" id="SM00507">
    <property type="entry name" value="HNHc"/>
    <property type="match status" value="1"/>
</dbReference>
<dbReference type="PANTHER" id="PTHR33877:SF2">
    <property type="entry name" value="OS07G0170200 PROTEIN"/>
    <property type="match status" value="1"/>
</dbReference>
<keyword evidence="3" id="KW-1185">Reference proteome</keyword>
<dbReference type="InterPro" id="IPR025938">
    <property type="entry name" value="RRXRR_dom"/>
</dbReference>
<dbReference type="InterPro" id="IPR047693">
    <property type="entry name" value="RNA-guided_IscB-like"/>
</dbReference>
<keyword evidence="2" id="KW-0378">Hydrolase</keyword>
<proteinExistence type="predicted"/>
<dbReference type="Gene3D" id="1.10.30.50">
    <property type="match status" value="1"/>
</dbReference>
<dbReference type="Pfam" id="PF14239">
    <property type="entry name" value="RRXRR"/>
    <property type="match status" value="1"/>
</dbReference>
<organism evidence="2 3">
    <name type="scientific">Endozoicomonas gorgoniicola</name>
    <dbReference type="NCBI Taxonomy" id="1234144"/>
    <lineage>
        <taxon>Bacteria</taxon>
        <taxon>Pseudomonadati</taxon>
        <taxon>Pseudomonadota</taxon>
        <taxon>Gammaproteobacteria</taxon>
        <taxon>Oceanospirillales</taxon>
        <taxon>Endozoicomonadaceae</taxon>
        <taxon>Endozoicomonas</taxon>
    </lineage>
</organism>
<keyword evidence="2" id="KW-0540">Nuclease</keyword>
<dbReference type="Pfam" id="PF14279">
    <property type="entry name" value="HNH_5"/>
    <property type="match status" value="1"/>
</dbReference>
<dbReference type="EMBL" id="JAPFCC010000001">
    <property type="protein sequence ID" value="MCW7555333.1"/>
    <property type="molecule type" value="Genomic_DNA"/>
</dbReference>
<dbReference type="PANTHER" id="PTHR33877">
    <property type="entry name" value="SLL1193 PROTEIN"/>
    <property type="match status" value="1"/>
</dbReference>
<dbReference type="NCBIfam" id="NF040563">
    <property type="entry name" value="guided_IscB"/>
    <property type="match status" value="1"/>
</dbReference>
<keyword evidence="2" id="KW-0255">Endonuclease</keyword>
<evidence type="ECO:0000313" key="3">
    <source>
        <dbReference type="Proteomes" id="UP001209854"/>
    </source>
</evidence>
<gene>
    <name evidence="2" type="primary">iscB</name>
    <name evidence="2" type="ORF">NX722_22420</name>
</gene>
<accession>A0ABT3N119</accession>
<name>A0ABT3N119_9GAMM</name>
<comment type="caution">
    <text evidence="2">The sequence shown here is derived from an EMBL/GenBank/DDBJ whole genome shotgun (WGS) entry which is preliminary data.</text>
</comment>
<dbReference type="GO" id="GO:0004519">
    <property type="term" value="F:endonuclease activity"/>
    <property type="evidence" value="ECO:0007669"/>
    <property type="project" value="UniProtKB-KW"/>
</dbReference>
<dbReference type="InterPro" id="IPR003615">
    <property type="entry name" value="HNH_nuc"/>
</dbReference>
<feature type="domain" description="HNH nuclease" evidence="1">
    <location>
        <begin position="186"/>
        <end position="239"/>
    </location>
</feature>
<protein>
    <submittedName>
        <fullName evidence="2">RNA-guided endonuclease IscB</fullName>
    </submittedName>
</protein>